<feature type="chain" id="PRO_5032997198" evidence="7">
    <location>
        <begin position="24"/>
        <end position="297"/>
    </location>
</feature>
<keyword evidence="5" id="KW-0998">Cell outer membrane</keyword>
<dbReference type="RefSeq" id="WP_160605702.1">
    <property type="nucleotide sequence ID" value="NZ_WTYX01000002.1"/>
</dbReference>
<feature type="region of interest" description="Disordered" evidence="6">
    <location>
        <begin position="25"/>
        <end position="46"/>
    </location>
</feature>
<feature type="signal peptide" evidence="7">
    <location>
        <begin position="1"/>
        <end position="23"/>
    </location>
</feature>
<keyword evidence="3 7" id="KW-0732">Signal</keyword>
<keyword evidence="9" id="KW-1185">Reference proteome</keyword>
<organism evidence="8 9">
    <name type="scientific">Pontixanthobacter aquaemixtae</name>
    <dbReference type="NCBI Taxonomy" id="1958940"/>
    <lineage>
        <taxon>Bacteria</taxon>
        <taxon>Pseudomonadati</taxon>
        <taxon>Pseudomonadota</taxon>
        <taxon>Alphaproteobacteria</taxon>
        <taxon>Sphingomonadales</taxon>
        <taxon>Erythrobacteraceae</taxon>
        <taxon>Pontixanthobacter</taxon>
    </lineage>
</organism>
<dbReference type="GO" id="GO:0009279">
    <property type="term" value="C:cell outer membrane"/>
    <property type="evidence" value="ECO:0007669"/>
    <property type="project" value="UniProtKB-SubCell"/>
</dbReference>
<comment type="caution">
    <text evidence="8">The sequence shown here is derived from an EMBL/GenBank/DDBJ whole genome shotgun (WGS) entry which is preliminary data.</text>
</comment>
<evidence type="ECO:0000256" key="5">
    <source>
        <dbReference type="ARBA" id="ARBA00023237"/>
    </source>
</evidence>
<dbReference type="EMBL" id="WTYX01000002">
    <property type="protein sequence ID" value="MXO91889.1"/>
    <property type="molecule type" value="Genomic_DNA"/>
</dbReference>
<dbReference type="Pfam" id="PF06629">
    <property type="entry name" value="MipA"/>
    <property type="match status" value="1"/>
</dbReference>
<dbReference type="Proteomes" id="UP000442714">
    <property type="component" value="Unassembled WGS sequence"/>
</dbReference>
<proteinExistence type="inferred from homology"/>
<keyword evidence="4" id="KW-0472">Membrane</keyword>
<evidence type="ECO:0000256" key="7">
    <source>
        <dbReference type="SAM" id="SignalP"/>
    </source>
</evidence>
<name>A0A845A2P1_9SPHN</name>
<sequence>MTLKFSALLAASALAVCASPALAQDPSNGTAPPVAPDGAAPEGPPDSVFDDTWISIGFGAAYSPSYTGSDDYVVSPLPVVQGSVAGVDISPRPAGLALDFIPDTDDGPNFAFGPAIRLRNDRADQIEDPVVILAGELDRAVEIGAATGISFPKVLNPYDSLSFSADVRWDVAGAHDGMVIEPSISYFTPINRGTVVSLSLGTELIDDDFADYYYSVDAAQSAASGLPQFTADGGFTKVSSTLLVGVDLDGNALNGGLGAVLIGGYSRLLGDAKNNPYTSIRGSADQFFVGAGLGYTF</sequence>
<dbReference type="PANTHER" id="PTHR38776:SF1">
    <property type="entry name" value="MLTA-INTERACTING PROTEIN-RELATED"/>
    <property type="match status" value="1"/>
</dbReference>
<comment type="subcellular location">
    <subcellularLocation>
        <location evidence="1">Cell outer membrane</location>
    </subcellularLocation>
</comment>
<accession>A0A845A2P1</accession>
<evidence type="ECO:0000313" key="8">
    <source>
        <dbReference type="EMBL" id="MXO91889.1"/>
    </source>
</evidence>
<evidence type="ECO:0000256" key="4">
    <source>
        <dbReference type="ARBA" id="ARBA00023136"/>
    </source>
</evidence>
<dbReference type="InterPro" id="IPR010583">
    <property type="entry name" value="MipA"/>
</dbReference>
<evidence type="ECO:0000256" key="6">
    <source>
        <dbReference type="SAM" id="MobiDB-lite"/>
    </source>
</evidence>
<protein>
    <submittedName>
        <fullName evidence="8">MipA/OmpV family protein</fullName>
    </submittedName>
</protein>
<evidence type="ECO:0000256" key="1">
    <source>
        <dbReference type="ARBA" id="ARBA00004442"/>
    </source>
</evidence>
<reference evidence="8 9" key="1">
    <citation type="submission" date="2019-12" db="EMBL/GenBank/DDBJ databases">
        <title>Genomic-based taxomic classification of the family Erythrobacteraceae.</title>
        <authorList>
            <person name="Xu L."/>
        </authorList>
    </citation>
    <scope>NUCLEOTIDE SEQUENCE [LARGE SCALE GENOMIC DNA]</scope>
    <source>
        <strain evidence="8 9">KCTC 52763</strain>
    </source>
</reference>
<dbReference type="PANTHER" id="PTHR38776">
    <property type="entry name" value="MLTA-INTERACTING PROTEIN-RELATED"/>
    <property type="match status" value="1"/>
</dbReference>
<dbReference type="AlphaFoldDB" id="A0A845A2P1"/>
<gene>
    <name evidence="8" type="ORF">GRI41_13725</name>
</gene>
<evidence type="ECO:0000313" key="9">
    <source>
        <dbReference type="Proteomes" id="UP000442714"/>
    </source>
</evidence>
<dbReference type="OrthoDB" id="5462484at2"/>
<evidence type="ECO:0000256" key="2">
    <source>
        <dbReference type="ARBA" id="ARBA00005722"/>
    </source>
</evidence>
<comment type="similarity">
    <text evidence="2">Belongs to the MipA/OmpV family.</text>
</comment>
<evidence type="ECO:0000256" key="3">
    <source>
        <dbReference type="ARBA" id="ARBA00022729"/>
    </source>
</evidence>